<protein>
    <submittedName>
        <fullName evidence="1">Uncharacterized protein</fullName>
    </submittedName>
</protein>
<proteinExistence type="predicted"/>
<name>A0ABQ8AJL6_BRANA</name>
<dbReference type="Proteomes" id="UP000824890">
    <property type="component" value="Unassembled WGS sequence"/>
</dbReference>
<accession>A0ABQ8AJL6</accession>
<reference evidence="1 2" key="1">
    <citation type="submission" date="2021-05" db="EMBL/GenBank/DDBJ databases">
        <title>Genome Assembly of Synthetic Allotetraploid Brassica napus Reveals Homoeologous Exchanges between Subgenomes.</title>
        <authorList>
            <person name="Davis J.T."/>
        </authorList>
    </citation>
    <scope>NUCLEOTIDE SEQUENCE [LARGE SCALE GENOMIC DNA]</scope>
    <source>
        <strain evidence="2">cv. Da-Ae</strain>
        <tissue evidence="1">Seedling</tissue>
    </source>
</reference>
<keyword evidence="2" id="KW-1185">Reference proteome</keyword>
<comment type="caution">
    <text evidence="1">The sequence shown here is derived from an EMBL/GenBank/DDBJ whole genome shotgun (WGS) entry which is preliminary data.</text>
</comment>
<evidence type="ECO:0000313" key="2">
    <source>
        <dbReference type="Proteomes" id="UP000824890"/>
    </source>
</evidence>
<sequence length="115" mass="13368">MIDWHVKYDDCPESSTDHYYSPQFLETSLFVRHEGFLNITGVRKGKKIFGGEMDQLEAELEVSEKSEDLEGTRFIHDHLRNNKDCVLVSWRQGYTSSWRQEKKGEKRVADGIGSL</sequence>
<evidence type="ECO:0000313" key="1">
    <source>
        <dbReference type="EMBL" id="KAH0892700.1"/>
    </source>
</evidence>
<gene>
    <name evidence="1" type="ORF">HID58_055129</name>
</gene>
<organism evidence="1 2">
    <name type="scientific">Brassica napus</name>
    <name type="common">Rape</name>
    <dbReference type="NCBI Taxonomy" id="3708"/>
    <lineage>
        <taxon>Eukaryota</taxon>
        <taxon>Viridiplantae</taxon>
        <taxon>Streptophyta</taxon>
        <taxon>Embryophyta</taxon>
        <taxon>Tracheophyta</taxon>
        <taxon>Spermatophyta</taxon>
        <taxon>Magnoliopsida</taxon>
        <taxon>eudicotyledons</taxon>
        <taxon>Gunneridae</taxon>
        <taxon>Pentapetalae</taxon>
        <taxon>rosids</taxon>
        <taxon>malvids</taxon>
        <taxon>Brassicales</taxon>
        <taxon>Brassicaceae</taxon>
        <taxon>Brassiceae</taxon>
        <taxon>Brassica</taxon>
    </lineage>
</organism>
<dbReference type="EMBL" id="JAGKQM010000013">
    <property type="protein sequence ID" value="KAH0892700.1"/>
    <property type="molecule type" value="Genomic_DNA"/>
</dbReference>